<protein>
    <submittedName>
        <fullName evidence="3">DUF4296 domain-containing protein</fullName>
    </submittedName>
</protein>
<comment type="caution">
    <text evidence="3">The sequence shown here is derived from an EMBL/GenBank/DDBJ whole genome shotgun (WGS) entry which is preliminary data.</text>
</comment>
<name>A0ABS3JS06_9BACT</name>
<proteinExistence type="predicted"/>
<feature type="domain" description="DUF4296" evidence="2">
    <location>
        <begin position="30"/>
        <end position="116"/>
    </location>
</feature>
<evidence type="ECO:0000313" key="3">
    <source>
        <dbReference type="EMBL" id="MBO0952792.1"/>
    </source>
</evidence>
<dbReference type="RefSeq" id="WP_207332742.1">
    <property type="nucleotide sequence ID" value="NZ_JAFMYW010000013.1"/>
</dbReference>
<feature type="signal peptide" evidence="1">
    <location>
        <begin position="1"/>
        <end position="20"/>
    </location>
</feature>
<feature type="chain" id="PRO_5046777866" evidence="1">
    <location>
        <begin position="21"/>
        <end position="131"/>
    </location>
</feature>
<evidence type="ECO:0000313" key="4">
    <source>
        <dbReference type="Proteomes" id="UP000664628"/>
    </source>
</evidence>
<dbReference type="Pfam" id="PF14129">
    <property type="entry name" value="DUF4296"/>
    <property type="match status" value="1"/>
</dbReference>
<reference evidence="3 4" key="1">
    <citation type="submission" date="2021-03" db="EMBL/GenBank/DDBJ databases">
        <title>Fibrella sp. HMF5405 genome sequencing and assembly.</title>
        <authorList>
            <person name="Kang H."/>
            <person name="Kim H."/>
            <person name="Bae S."/>
            <person name="Joh K."/>
        </authorList>
    </citation>
    <scope>NUCLEOTIDE SEQUENCE [LARGE SCALE GENOMIC DNA]</scope>
    <source>
        <strain evidence="3 4">HMF5405</strain>
    </source>
</reference>
<keyword evidence="1" id="KW-0732">Signal</keyword>
<dbReference type="Proteomes" id="UP000664628">
    <property type="component" value="Unassembled WGS sequence"/>
</dbReference>
<evidence type="ECO:0000259" key="2">
    <source>
        <dbReference type="Pfam" id="PF14129"/>
    </source>
</evidence>
<sequence length="131" mass="14677">MIRQLAVWLCICLFFAQCTSTGTPELGAKPANLVDEDKMAAILTQVHLSEARIVKLTIGSSDTSALLFKRLQAQTLKKFNVDTASYTQSFVYYSSHPAKLAKIYEQVVENLKEVEKEKKEKVSTTRPKPIP</sequence>
<gene>
    <name evidence="3" type="ORF">J2I46_29710</name>
</gene>
<dbReference type="EMBL" id="JAFMYW010000013">
    <property type="protein sequence ID" value="MBO0952792.1"/>
    <property type="molecule type" value="Genomic_DNA"/>
</dbReference>
<keyword evidence="4" id="KW-1185">Reference proteome</keyword>
<organism evidence="3 4">
    <name type="scientific">Fibrella forsythiae</name>
    <dbReference type="NCBI Taxonomy" id="2817061"/>
    <lineage>
        <taxon>Bacteria</taxon>
        <taxon>Pseudomonadati</taxon>
        <taxon>Bacteroidota</taxon>
        <taxon>Cytophagia</taxon>
        <taxon>Cytophagales</taxon>
        <taxon>Spirosomataceae</taxon>
        <taxon>Fibrella</taxon>
    </lineage>
</organism>
<evidence type="ECO:0000256" key="1">
    <source>
        <dbReference type="SAM" id="SignalP"/>
    </source>
</evidence>
<accession>A0ABS3JS06</accession>
<dbReference type="InterPro" id="IPR025381">
    <property type="entry name" value="DUF4296"/>
</dbReference>